<proteinExistence type="predicted"/>
<dbReference type="EMBL" id="MTYJ01000173">
    <property type="protein sequence ID" value="OWA49778.1"/>
    <property type="molecule type" value="Genomic_DNA"/>
</dbReference>
<reference evidence="2" key="1">
    <citation type="submission" date="2017-01" db="EMBL/GenBank/DDBJ databases">
        <title>Comparative genomics of anhydrobiosis in the tardigrade Hypsibius dujardini.</title>
        <authorList>
            <person name="Yoshida Y."/>
            <person name="Koutsovoulos G."/>
            <person name="Laetsch D."/>
            <person name="Stevens L."/>
            <person name="Kumar S."/>
            <person name="Horikawa D."/>
            <person name="Ishino K."/>
            <person name="Komine S."/>
            <person name="Tomita M."/>
            <person name="Blaxter M."/>
            <person name="Arakawa K."/>
        </authorList>
    </citation>
    <scope>NUCLEOTIDE SEQUENCE [LARGE SCALE GENOMIC DNA]</scope>
    <source>
        <strain evidence="2">Z151</strain>
    </source>
</reference>
<name>A0A9X6NBW4_HYPEX</name>
<organism evidence="1 2">
    <name type="scientific">Hypsibius exemplaris</name>
    <name type="common">Freshwater tardigrade</name>
    <dbReference type="NCBI Taxonomy" id="2072580"/>
    <lineage>
        <taxon>Eukaryota</taxon>
        <taxon>Metazoa</taxon>
        <taxon>Ecdysozoa</taxon>
        <taxon>Tardigrada</taxon>
        <taxon>Eutardigrada</taxon>
        <taxon>Parachela</taxon>
        <taxon>Hypsibioidea</taxon>
        <taxon>Hypsibiidae</taxon>
        <taxon>Hypsibius</taxon>
    </lineage>
</organism>
<dbReference type="Proteomes" id="UP000192578">
    <property type="component" value="Unassembled WGS sequence"/>
</dbReference>
<accession>A0A9X6NBW4</accession>
<sequence>MSSSRTITSLQDLQAASPPVLHLGLRPSREAPSRTAPATQGILQRIQQFLTAGEHLDLEQSADPAVTAANQKKVDAIFQGFKAQLDAQCDTVKAELATLTPQQQEDVLSFWSVATEWFSTVLSWMQKTFQQVLDKIRDGFKVVKEALKDFFQQAAEAFKAIFGN</sequence>
<dbReference type="OrthoDB" id="8286478at2759"/>
<evidence type="ECO:0000313" key="2">
    <source>
        <dbReference type="Proteomes" id="UP000192578"/>
    </source>
</evidence>
<gene>
    <name evidence="1" type="ORF">BV898_14315</name>
</gene>
<dbReference type="AlphaFoldDB" id="A0A9X6NBW4"/>
<evidence type="ECO:0000313" key="1">
    <source>
        <dbReference type="EMBL" id="OWA49778.1"/>
    </source>
</evidence>
<protein>
    <submittedName>
        <fullName evidence="1">Uncharacterized protein</fullName>
    </submittedName>
</protein>
<keyword evidence="2" id="KW-1185">Reference proteome</keyword>
<comment type="caution">
    <text evidence="1">The sequence shown here is derived from an EMBL/GenBank/DDBJ whole genome shotgun (WGS) entry which is preliminary data.</text>
</comment>